<feature type="non-terminal residue" evidence="2">
    <location>
        <position position="64"/>
    </location>
</feature>
<dbReference type="Proteomes" id="UP001560267">
    <property type="component" value="Unassembled WGS sequence"/>
</dbReference>
<evidence type="ECO:0000259" key="1">
    <source>
        <dbReference type="Pfam" id="PF20586"/>
    </source>
</evidence>
<evidence type="ECO:0000313" key="2">
    <source>
        <dbReference type="EMBL" id="MEX6430328.1"/>
    </source>
</evidence>
<name>A0ABV3Y447_9ACTN</name>
<protein>
    <submittedName>
        <fullName evidence="2">DUF6788 family protein</fullName>
    </submittedName>
</protein>
<sequence>MLRGTVVNNSRRCGKPNCRCATGEALHVRTVLSYSKASRTRFLTLPQEMVEPVRQATQRYREAR</sequence>
<dbReference type="InterPro" id="IPR046738">
    <property type="entry name" value="DUF6788"/>
</dbReference>
<organism evidence="2 3">
    <name type="scientific">Ferrimicrobium acidiphilum</name>
    <dbReference type="NCBI Taxonomy" id="121039"/>
    <lineage>
        <taxon>Bacteria</taxon>
        <taxon>Bacillati</taxon>
        <taxon>Actinomycetota</taxon>
        <taxon>Acidimicrobiia</taxon>
        <taxon>Acidimicrobiales</taxon>
        <taxon>Acidimicrobiaceae</taxon>
        <taxon>Ferrimicrobium</taxon>
    </lineage>
</organism>
<keyword evidence="3" id="KW-1185">Reference proteome</keyword>
<proteinExistence type="predicted"/>
<reference evidence="2 3" key="1">
    <citation type="submission" date="2024-07" db="EMBL/GenBank/DDBJ databases">
        <title>Draft Genome Sequence of Ferrimicrobium acidiphilum Strain YE2023, Isolated from a Pulp of Bioleach Reactor.</title>
        <authorList>
            <person name="Elkina Y.A."/>
            <person name="Bulaeva A.G."/>
            <person name="Beletsky A.V."/>
            <person name="Mardanov A.V."/>
        </authorList>
    </citation>
    <scope>NUCLEOTIDE SEQUENCE [LARGE SCALE GENOMIC DNA]</scope>
    <source>
        <strain evidence="2 3">YE2023</strain>
    </source>
</reference>
<dbReference type="EMBL" id="JBFSHR010000046">
    <property type="protein sequence ID" value="MEX6430328.1"/>
    <property type="molecule type" value="Genomic_DNA"/>
</dbReference>
<evidence type="ECO:0000313" key="3">
    <source>
        <dbReference type="Proteomes" id="UP001560267"/>
    </source>
</evidence>
<dbReference type="Pfam" id="PF20586">
    <property type="entry name" value="DUF6788"/>
    <property type="match status" value="1"/>
</dbReference>
<gene>
    <name evidence="2" type="ORF">AB6A68_10865</name>
</gene>
<accession>A0ABV3Y447</accession>
<comment type="caution">
    <text evidence="2">The sequence shown here is derived from an EMBL/GenBank/DDBJ whole genome shotgun (WGS) entry which is preliminary data.</text>
</comment>
<feature type="domain" description="DUF6788" evidence="1">
    <location>
        <begin position="4"/>
        <end position="55"/>
    </location>
</feature>